<organism evidence="7 8">
    <name type="scientific">Cypionkella sinensis</name>
    <dbReference type="NCBI Taxonomy" id="1756043"/>
    <lineage>
        <taxon>Bacteria</taxon>
        <taxon>Pseudomonadati</taxon>
        <taxon>Pseudomonadota</taxon>
        <taxon>Alphaproteobacteria</taxon>
        <taxon>Rhodobacterales</taxon>
        <taxon>Paracoccaceae</taxon>
        <taxon>Cypionkella</taxon>
    </lineage>
</organism>
<keyword evidence="8" id="KW-1185">Reference proteome</keyword>
<evidence type="ECO:0000259" key="6">
    <source>
        <dbReference type="Pfam" id="PF01494"/>
    </source>
</evidence>
<dbReference type="PRINTS" id="PR00420">
    <property type="entry name" value="RNGMNOXGNASE"/>
</dbReference>
<keyword evidence="5 7" id="KW-0503">Monooxygenase</keyword>
<dbReference type="SUPFAM" id="SSF51905">
    <property type="entry name" value="FAD/NAD(P)-binding domain"/>
    <property type="match status" value="1"/>
</dbReference>
<dbReference type="PANTHER" id="PTHR13789:SF318">
    <property type="entry name" value="GERANYLGERANYL DIPHOSPHATE REDUCTASE"/>
    <property type="match status" value="1"/>
</dbReference>
<evidence type="ECO:0000256" key="1">
    <source>
        <dbReference type="ARBA" id="ARBA00001974"/>
    </source>
</evidence>
<evidence type="ECO:0000313" key="7">
    <source>
        <dbReference type="EMBL" id="MFC3179828.1"/>
    </source>
</evidence>
<dbReference type="Pfam" id="PF01494">
    <property type="entry name" value="FAD_binding_3"/>
    <property type="match status" value="1"/>
</dbReference>
<dbReference type="GO" id="GO:0004497">
    <property type="term" value="F:monooxygenase activity"/>
    <property type="evidence" value="ECO:0007669"/>
    <property type="project" value="UniProtKB-KW"/>
</dbReference>
<evidence type="ECO:0000256" key="4">
    <source>
        <dbReference type="ARBA" id="ARBA00023002"/>
    </source>
</evidence>
<evidence type="ECO:0000256" key="5">
    <source>
        <dbReference type="ARBA" id="ARBA00023033"/>
    </source>
</evidence>
<proteinExistence type="predicted"/>
<dbReference type="EMBL" id="JBHRTO010000001">
    <property type="protein sequence ID" value="MFC3179828.1"/>
    <property type="molecule type" value="Genomic_DNA"/>
</dbReference>
<accession>A0ABV7IVJ8</accession>
<dbReference type="InterPro" id="IPR036188">
    <property type="entry name" value="FAD/NAD-bd_sf"/>
</dbReference>
<keyword evidence="4" id="KW-0560">Oxidoreductase</keyword>
<dbReference type="Gene3D" id="3.50.50.60">
    <property type="entry name" value="FAD/NAD(P)-binding domain"/>
    <property type="match status" value="1"/>
</dbReference>
<comment type="cofactor">
    <cofactor evidence="1">
        <name>FAD</name>
        <dbReference type="ChEBI" id="CHEBI:57692"/>
    </cofactor>
</comment>
<keyword evidence="2" id="KW-0285">Flavoprotein</keyword>
<reference evidence="8" key="1">
    <citation type="journal article" date="2019" name="Int. J. Syst. Evol. Microbiol.">
        <title>The Global Catalogue of Microorganisms (GCM) 10K type strain sequencing project: providing services to taxonomists for standard genome sequencing and annotation.</title>
        <authorList>
            <consortium name="The Broad Institute Genomics Platform"/>
            <consortium name="The Broad Institute Genome Sequencing Center for Infectious Disease"/>
            <person name="Wu L."/>
            <person name="Ma J."/>
        </authorList>
    </citation>
    <scope>NUCLEOTIDE SEQUENCE [LARGE SCALE GENOMIC DNA]</scope>
    <source>
        <strain evidence="8">KCTC 52039</strain>
    </source>
</reference>
<protein>
    <submittedName>
        <fullName evidence="7">FAD-dependent monooxygenase</fullName>
    </submittedName>
</protein>
<name>A0ABV7IVJ8_9RHOB</name>
<sequence>MAIAGQQITVLGAGVGGLAAALALARQGAEVTVLEQADAIREIGAGLQISPNGAAVLRDLGLGPALEAASLRAAAVELRDGRDGGLVLRLDLARLRPGQGYHFLHRADLIDLLAKAARAAGVQIRLLQKIDSVDLSGARPRLVSALGAESQPALLIGADGLHSHTRAALNGRTAPFFTRHVAWRCLIPAEAGARPVAEVHMGAGRHLVSYPLRGGSLRNIVAIEERSAWVEESWSLRDDSMEMKLAFADFSPRVQGWLEQAQDVYVWGLFRHPVAEVWGKVLPEGAVAILGDAAHTTLPFLAQGASMALEDAWLLADRLAKLPVAEALSAYQTARAPRCARIVAAANGNARAYHLSGLQRSIAHAGLRLGGMIAPNLALKRFDWLYDFDVTQG</sequence>
<dbReference type="Proteomes" id="UP001595547">
    <property type="component" value="Unassembled WGS sequence"/>
</dbReference>
<dbReference type="PANTHER" id="PTHR13789">
    <property type="entry name" value="MONOOXYGENASE"/>
    <property type="match status" value="1"/>
</dbReference>
<feature type="domain" description="FAD-binding" evidence="6">
    <location>
        <begin position="7"/>
        <end position="345"/>
    </location>
</feature>
<evidence type="ECO:0000256" key="3">
    <source>
        <dbReference type="ARBA" id="ARBA00022827"/>
    </source>
</evidence>
<comment type="caution">
    <text evidence="7">The sequence shown here is derived from an EMBL/GenBank/DDBJ whole genome shotgun (WGS) entry which is preliminary data.</text>
</comment>
<evidence type="ECO:0000256" key="2">
    <source>
        <dbReference type="ARBA" id="ARBA00022630"/>
    </source>
</evidence>
<evidence type="ECO:0000313" key="8">
    <source>
        <dbReference type="Proteomes" id="UP001595547"/>
    </source>
</evidence>
<keyword evidence="3" id="KW-0274">FAD</keyword>
<dbReference type="InterPro" id="IPR050493">
    <property type="entry name" value="FAD-dep_Monooxygenase_BioMet"/>
</dbReference>
<dbReference type="InterPro" id="IPR002938">
    <property type="entry name" value="FAD-bd"/>
</dbReference>
<dbReference type="RefSeq" id="WP_380071453.1">
    <property type="nucleotide sequence ID" value="NZ_JBHRTO010000001.1"/>
</dbReference>
<gene>
    <name evidence="7" type="ORF">ACFOGH_02400</name>
</gene>
<dbReference type="SUPFAM" id="SSF54373">
    <property type="entry name" value="FAD-linked reductases, C-terminal domain"/>
    <property type="match status" value="1"/>
</dbReference>